<organism evidence="2 3">
    <name type="scientific">Trichobilharzia regenti</name>
    <name type="common">Nasal bird schistosome</name>
    <dbReference type="NCBI Taxonomy" id="157069"/>
    <lineage>
        <taxon>Eukaryota</taxon>
        <taxon>Metazoa</taxon>
        <taxon>Spiralia</taxon>
        <taxon>Lophotrochozoa</taxon>
        <taxon>Platyhelminthes</taxon>
        <taxon>Trematoda</taxon>
        <taxon>Digenea</taxon>
        <taxon>Strigeidida</taxon>
        <taxon>Schistosomatoidea</taxon>
        <taxon>Schistosomatidae</taxon>
        <taxon>Trichobilharzia</taxon>
    </lineage>
</organism>
<keyword evidence="1" id="KW-0812">Transmembrane</keyword>
<evidence type="ECO:0000313" key="3">
    <source>
        <dbReference type="WBParaSite" id="TREG1_60180.1"/>
    </source>
</evidence>
<evidence type="ECO:0000256" key="1">
    <source>
        <dbReference type="SAM" id="Phobius"/>
    </source>
</evidence>
<name>A0AA85K425_TRIRE</name>
<reference evidence="3" key="2">
    <citation type="submission" date="2023-11" db="UniProtKB">
        <authorList>
            <consortium name="WormBaseParasite"/>
        </authorList>
    </citation>
    <scope>IDENTIFICATION</scope>
</reference>
<evidence type="ECO:0000313" key="2">
    <source>
        <dbReference type="Proteomes" id="UP000050795"/>
    </source>
</evidence>
<keyword evidence="1" id="KW-1133">Transmembrane helix</keyword>
<accession>A0AA85K425</accession>
<feature type="transmembrane region" description="Helical" evidence="1">
    <location>
        <begin position="12"/>
        <end position="34"/>
    </location>
</feature>
<sequence length="367" mass="43038">MSCEKCTGNETVIIIRILLVILFIITIIFLYNYFMKVLHKHKSTIRNLSKKYQRLILSSEFIQKFAKTKYTTDNESQYALLLNENVNNNVISYSSEVDIESNNIKAFVQNRYLEENFKHTAYTNNSNNTSSLLFEYTSHEIKDSGLNQFQKSTTDCHSTSPSSSSPFQLINKSLQNNRICPSLAKLTKNNEMIPLYEFYSDDLQVNCLNVLKRFNNDNNYKGGYFDSFVKKFKLTNQYHDNNSNKWYQSKYINYHLLTHSDDDDDDDVEAGYRINIMERGKVDNDLTNEKMNLPLFKQHIGSEQSKTLEGINNGSHNILNSDKYKYENIKRTVYNVHLESIDRKEDMIKLKRNTVLHMKRSDKVELQ</sequence>
<protein>
    <submittedName>
        <fullName evidence="3">Uncharacterized protein</fullName>
    </submittedName>
</protein>
<proteinExistence type="predicted"/>
<dbReference type="Proteomes" id="UP000050795">
    <property type="component" value="Unassembled WGS sequence"/>
</dbReference>
<keyword evidence="1" id="KW-0472">Membrane</keyword>
<dbReference type="AlphaFoldDB" id="A0AA85K425"/>
<reference evidence="2" key="1">
    <citation type="submission" date="2022-06" db="EMBL/GenBank/DDBJ databases">
        <authorList>
            <person name="Berger JAMES D."/>
            <person name="Berger JAMES D."/>
        </authorList>
    </citation>
    <scope>NUCLEOTIDE SEQUENCE [LARGE SCALE GENOMIC DNA]</scope>
</reference>
<keyword evidence="2" id="KW-1185">Reference proteome</keyword>
<dbReference type="WBParaSite" id="TREG1_60180.1">
    <property type="protein sequence ID" value="TREG1_60180.1"/>
    <property type="gene ID" value="TREG1_60180"/>
</dbReference>